<proteinExistence type="predicted"/>
<name>A0ABU8UK27_9ACTN</name>
<evidence type="ECO:0000313" key="1">
    <source>
        <dbReference type="EMBL" id="MEJ8668500.1"/>
    </source>
</evidence>
<protein>
    <submittedName>
        <fullName evidence="1">Uncharacterized protein</fullName>
    </submittedName>
</protein>
<comment type="caution">
    <text evidence="1">The sequence shown here is derived from an EMBL/GenBank/DDBJ whole genome shotgun (WGS) entry which is preliminary data.</text>
</comment>
<reference evidence="1 2" key="1">
    <citation type="submission" date="2024-03" db="EMBL/GenBank/DDBJ databases">
        <title>Novel Streptomyces species of biotechnological and ecological value are a feature of Machair soil.</title>
        <authorList>
            <person name="Prole J.R."/>
            <person name="Goodfellow M."/>
            <person name="Allenby N."/>
            <person name="Ward A.C."/>
        </authorList>
    </citation>
    <scope>NUCLEOTIDE SEQUENCE [LARGE SCALE GENOMIC DNA]</scope>
    <source>
        <strain evidence="1 2">MS1.AVA.1</strain>
    </source>
</reference>
<sequence>MARQLEALAQFAQRGAQASGGGATKFASRTIRSPVFVDGFTDGFTDGLPDAFTEEFIPPPPASAP</sequence>
<dbReference type="EMBL" id="JBBKAK010000001">
    <property type="protein sequence ID" value="MEJ8668500.1"/>
    <property type="molecule type" value="Genomic_DNA"/>
</dbReference>
<evidence type="ECO:0000313" key="2">
    <source>
        <dbReference type="Proteomes" id="UP001376459"/>
    </source>
</evidence>
<gene>
    <name evidence="1" type="ORF">WKI71_07925</name>
</gene>
<dbReference type="Proteomes" id="UP001376459">
    <property type="component" value="Unassembled WGS sequence"/>
</dbReference>
<accession>A0ABU8UK27</accession>
<keyword evidence="2" id="KW-1185">Reference proteome</keyword>
<organism evidence="1 2">
    <name type="scientific">Streptomyces machairae</name>
    <dbReference type="NCBI Taxonomy" id="3134109"/>
    <lineage>
        <taxon>Bacteria</taxon>
        <taxon>Bacillati</taxon>
        <taxon>Actinomycetota</taxon>
        <taxon>Actinomycetes</taxon>
        <taxon>Kitasatosporales</taxon>
        <taxon>Streptomycetaceae</taxon>
        <taxon>Streptomyces</taxon>
    </lineage>
</organism>